<accession>A0A2G9YS30</accession>
<dbReference type="AlphaFoldDB" id="A0A2G9YS30"/>
<evidence type="ECO:0000313" key="1">
    <source>
        <dbReference type="EMBL" id="PIP22050.1"/>
    </source>
</evidence>
<reference evidence="1 2" key="1">
    <citation type="submission" date="2017-09" db="EMBL/GenBank/DDBJ databases">
        <title>Depth-based differentiation of microbial function through sediment-hosted aquifers and enrichment of novel symbionts in the deep terrestrial subsurface.</title>
        <authorList>
            <person name="Probst A.J."/>
            <person name="Ladd B."/>
            <person name="Jarett J.K."/>
            <person name="Geller-Mcgrath D.E."/>
            <person name="Sieber C.M."/>
            <person name="Emerson J.B."/>
            <person name="Anantharaman K."/>
            <person name="Thomas B.C."/>
            <person name="Malmstrom R."/>
            <person name="Stieglmeier M."/>
            <person name="Klingl A."/>
            <person name="Woyke T."/>
            <person name="Ryan C.M."/>
            <person name="Banfield J.F."/>
        </authorList>
    </citation>
    <scope>NUCLEOTIDE SEQUENCE [LARGE SCALE GENOMIC DNA]</scope>
    <source>
        <strain evidence="1">CG23_combo_of_CG06-09_8_20_14_all_39_25</strain>
    </source>
</reference>
<evidence type="ECO:0000313" key="2">
    <source>
        <dbReference type="Proteomes" id="UP000229054"/>
    </source>
</evidence>
<dbReference type="EMBL" id="PCRN01000094">
    <property type="protein sequence ID" value="PIP22050.1"/>
    <property type="molecule type" value="Genomic_DNA"/>
</dbReference>
<dbReference type="Proteomes" id="UP000229054">
    <property type="component" value="Unassembled WGS sequence"/>
</dbReference>
<organism evidence="1 2">
    <name type="scientific">Candidatus Nealsonbacteria bacterium CG23_combo_of_CG06-09_8_20_14_all_39_25</name>
    <dbReference type="NCBI Taxonomy" id="1974723"/>
    <lineage>
        <taxon>Bacteria</taxon>
        <taxon>Candidatus Nealsoniibacteriota</taxon>
    </lineage>
</organism>
<comment type="caution">
    <text evidence="1">The sequence shown here is derived from an EMBL/GenBank/DDBJ whole genome shotgun (WGS) entry which is preliminary data.</text>
</comment>
<proteinExistence type="predicted"/>
<name>A0A2G9YS30_9BACT</name>
<gene>
    <name evidence="1" type="ORF">COX38_02730</name>
</gene>
<sequence length="361" mass="42027">MLKSKRAPYEAQIKELERRGKVKFIADYNIYAVLKAIEVRVRWWRKDGKERQELDQLMPGMVLYPRPRPLNKWEKELPEEEKETSGFNLERNQVWVAYRYPDIWAAIRQRGRHIVDSLTEKKVVINKEIEVTIPGEAQRMKNFALTLNDLTQRFLVEKITLQLRENLSQGVFPIYQELEGTKDEFKVKAAQLLKQAIEGKKTEIPVKLAEAVAKVLNRWAEVLGIVESCLRQAESWLLLCQAIEIKISWAYRRLAELNKDLSEISFSRKPSSLAKLKAIGDELGGILIYLNQEVLFDPYLQRIKDPAVQNLVKAKQYAEIKKVKPMRNLTERALAKLQAIVLREKPTITEIKRKRQALLKG</sequence>
<protein>
    <submittedName>
        <fullName evidence="1">Uncharacterized protein</fullName>
    </submittedName>
</protein>